<dbReference type="PANTHER" id="PTHR46082">
    <property type="entry name" value="ATP/GTP-BINDING PROTEIN-RELATED"/>
    <property type="match status" value="1"/>
</dbReference>
<evidence type="ECO:0000256" key="1">
    <source>
        <dbReference type="PROSITE-ProRule" id="PRU00339"/>
    </source>
</evidence>
<organism evidence="2 3">
    <name type="scientific">Parasphingorhabdus flavimaris</name>
    <dbReference type="NCBI Taxonomy" id="266812"/>
    <lineage>
        <taxon>Bacteria</taxon>
        <taxon>Pseudomonadati</taxon>
        <taxon>Pseudomonadota</taxon>
        <taxon>Alphaproteobacteria</taxon>
        <taxon>Sphingomonadales</taxon>
        <taxon>Sphingomonadaceae</taxon>
        <taxon>Parasphingorhabdus</taxon>
    </lineage>
</organism>
<dbReference type="Gene3D" id="1.25.40.10">
    <property type="entry name" value="Tetratricopeptide repeat domain"/>
    <property type="match status" value="2"/>
</dbReference>
<reference evidence="2 3" key="1">
    <citation type="submission" date="2020-06" db="EMBL/GenBank/DDBJ databases">
        <authorList>
            <person name="Kim S.-J."/>
            <person name="Park S.-J."/>
        </authorList>
    </citation>
    <scope>NUCLEOTIDE SEQUENCE [LARGE SCALE GENOMIC DNA]</scope>
    <source>
        <strain evidence="2 3">SW-151</strain>
    </source>
</reference>
<dbReference type="SUPFAM" id="SSF48452">
    <property type="entry name" value="TPR-like"/>
    <property type="match status" value="2"/>
</dbReference>
<feature type="repeat" description="TPR" evidence="1">
    <location>
        <begin position="161"/>
        <end position="194"/>
    </location>
</feature>
<name>A0ABX2N3Y0_9SPHN</name>
<dbReference type="Pfam" id="PF13374">
    <property type="entry name" value="TPR_10"/>
    <property type="match status" value="1"/>
</dbReference>
<dbReference type="EMBL" id="JABWMH010000003">
    <property type="protein sequence ID" value="NVD28387.1"/>
    <property type="molecule type" value="Genomic_DNA"/>
</dbReference>
<gene>
    <name evidence="2" type="ORF">HUO14_10785</name>
</gene>
<dbReference type="Pfam" id="PF13424">
    <property type="entry name" value="TPR_12"/>
    <property type="match status" value="2"/>
</dbReference>
<dbReference type="SMART" id="SM00028">
    <property type="entry name" value="TPR"/>
    <property type="match status" value="3"/>
</dbReference>
<comment type="caution">
    <text evidence="2">The sequence shown here is derived from an EMBL/GenBank/DDBJ whole genome shotgun (WGS) entry which is preliminary data.</text>
</comment>
<dbReference type="InterPro" id="IPR011990">
    <property type="entry name" value="TPR-like_helical_dom_sf"/>
</dbReference>
<dbReference type="RefSeq" id="WP_176279845.1">
    <property type="nucleotide sequence ID" value="NZ_JABWMH010000003.1"/>
</dbReference>
<dbReference type="Proteomes" id="UP000652427">
    <property type="component" value="Unassembled WGS sequence"/>
</dbReference>
<dbReference type="InterPro" id="IPR019734">
    <property type="entry name" value="TPR_rpt"/>
</dbReference>
<accession>A0ABX2N3Y0</accession>
<keyword evidence="3" id="KW-1185">Reference proteome</keyword>
<dbReference type="InterPro" id="IPR053137">
    <property type="entry name" value="NLR-like"/>
</dbReference>
<sequence length="318" mass="35000">MICLALIGASPTWAAQSSAPSPSTEIGGDLLQKKIISLGKSSQVAFDKLEILPAVDASDQILNMVKSVADNNGHSSAGVYKSYAIILHKAGFFFAAERLFYSAYRINATQLGEHHPFTLSSLNNLASNLNEQGRHVDAAAYYEDVLRFRTLVLGSRHAATIDSLANLGYTYDRLGQLDKARELLGRAIHLSVETRGRDHPDSAKLMVLFADILGNAEDAPEAETYLRDALKTLTAVRGPYHEDTMSCLQRLGTNLFEQDRFQEAESYFYHAWSRRESRLGKDNSATNQSRESLIASLNRQGLHEEAKKILGPEVAGAE</sequence>
<dbReference type="PANTHER" id="PTHR46082:SF6">
    <property type="entry name" value="AAA+ ATPASE DOMAIN-CONTAINING PROTEIN-RELATED"/>
    <property type="match status" value="1"/>
</dbReference>
<dbReference type="PROSITE" id="PS50005">
    <property type="entry name" value="TPR"/>
    <property type="match status" value="1"/>
</dbReference>
<keyword evidence="1" id="KW-0802">TPR repeat</keyword>
<proteinExistence type="predicted"/>
<protein>
    <submittedName>
        <fullName evidence="2">Tetratricopeptide repeat protein</fullName>
    </submittedName>
</protein>
<evidence type="ECO:0000313" key="3">
    <source>
        <dbReference type="Proteomes" id="UP000652427"/>
    </source>
</evidence>
<evidence type="ECO:0000313" key="2">
    <source>
        <dbReference type="EMBL" id="NVD28387.1"/>
    </source>
</evidence>